<comment type="similarity">
    <text evidence="1">Belongs to the LysR transcriptional regulatory family.</text>
</comment>
<dbReference type="EMBL" id="SIHI01000005">
    <property type="protein sequence ID" value="TWT55291.1"/>
    <property type="molecule type" value="Genomic_DNA"/>
</dbReference>
<dbReference type="FunFam" id="1.10.10.10:FF:000001">
    <property type="entry name" value="LysR family transcriptional regulator"/>
    <property type="match status" value="1"/>
</dbReference>
<keyword evidence="3" id="KW-0238">DNA-binding</keyword>
<dbReference type="InterPro" id="IPR005119">
    <property type="entry name" value="LysR_subst-bd"/>
</dbReference>
<dbReference type="OrthoDB" id="9803735at2"/>
<dbReference type="InterPro" id="IPR036388">
    <property type="entry name" value="WH-like_DNA-bd_sf"/>
</dbReference>
<evidence type="ECO:0000256" key="2">
    <source>
        <dbReference type="ARBA" id="ARBA00023015"/>
    </source>
</evidence>
<dbReference type="Proteomes" id="UP000317243">
    <property type="component" value="Unassembled WGS sequence"/>
</dbReference>
<dbReference type="SUPFAM" id="SSF53850">
    <property type="entry name" value="Periplasmic binding protein-like II"/>
    <property type="match status" value="1"/>
</dbReference>
<protein>
    <submittedName>
        <fullName evidence="6">Hydrogen peroxide-inducible genes activator</fullName>
    </submittedName>
</protein>
<comment type="caution">
    <text evidence="6">The sequence shown here is derived from an EMBL/GenBank/DDBJ whole genome shotgun (WGS) entry which is preliminary data.</text>
</comment>
<dbReference type="GO" id="GO:0003677">
    <property type="term" value="F:DNA binding"/>
    <property type="evidence" value="ECO:0007669"/>
    <property type="project" value="UniProtKB-KW"/>
</dbReference>
<organism evidence="6 7">
    <name type="scientific">Thalassoglobus neptunius</name>
    <dbReference type="NCBI Taxonomy" id="1938619"/>
    <lineage>
        <taxon>Bacteria</taxon>
        <taxon>Pseudomonadati</taxon>
        <taxon>Planctomycetota</taxon>
        <taxon>Planctomycetia</taxon>
        <taxon>Planctomycetales</taxon>
        <taxon>Planctomycetaceae</taxon>
        <taxon>Thalassoglobus</taxon>
    </lineage>
</organism>
<dbReference type="Pfam" id="PF03466">
    <property type="entry name" value="LysR_substrate"/>
    <property type="match status" value="1"/>
</dbReference>
<proteinExistence type="inferred from homology"/>
<evidence type="ECO:0000313" key="7">
    <source>
        <dbReference type="Proteomes" id="UP000317243"/>
    </source>
</evidence>
<dbReference type="InterPro" id="IPR000847">
    <property type="entry name" value="LysR_HTH_N"/>
</dbReference>
<dbReference type="Gene3D" id="1.10.10.10">
    <property type="entry name" value="Winged helix-like DNA-binding domain superfamily/Winged helix DNA-binding domain"/>
    <property type="match status" value="1"/>
</dbReference>
<keyword evidence="2" id="KW-0805">Transcription regulation</keyword>
<dbReference type="CDD" id="cd08411">
    <property type="entry name" value="PBP2_OxyR"/>
    <property type="match status" value="1"/>
</dbReference>
<dbReference type="GO" id="GO:0032993">
    <property type="term" value="C:protein-DNA complex"/>
    <property type="evidence" value="ECO:0007669"/>
    <property type="project" value="TreeGrafter"/>
</dbReference>
<feature type="domain" description="HTH lysR-type" evidence="5">
    <location>
        <begin position="1"/>
        <end position="58"/>
    </location>
</feature>
<name>A0A5C5WYX1_9PLAN</name>
<dbReference type="PRINTS" id="PR00039">
    <property type="entry name" value="HTHLYSR"/>
</dbReference>
<dbReference type="PANTHER" id="PTHR30346">
    <property type="entry name" value="TRANSCRIPTIONAL DUAL REGULATOR HCAR-RELATED"/>
    <property type="match status" value="1"/>
</dbReference>
<accession>A0A5C5WYX1</accession>
<dbReference type="SUPFAM" id="SSF46785">
    <property type="entry name" value="Winged helix' DNA-binding domain"/>
    <property type="match status" value="1"/>
</dbReference>
<dbReference type="InterPro" id="IPR036390">
    <property type="entry name" value="WH_DNA-bd_sf"/>
</dbReference>
<dbReference type="RefSeq" id="WP_146510429.1">
    <property type="nucleotide sequence ID" value="NZ_SIHI01000005.1"/>
</dbReference>
<evidence type="ECO:0000259" key="5">
    <source>
        <dbReference type="PROSITE" id="PS50931"/>
    </source>
</evidence>
<dbReference type="PANTHER" id="PTHR30346:SF0">
    <property type="entry name" value="HCA OPERON TRANSCRIPTIONAL ACTIVATOR HCAR"/>
    <property type="match status" value="1"/>
</dbReference>
<dbReference type="Gene3D" id="3.40.190.10">
    <property type="entry name" value="Periplasmic binding protein-like II"/>
    <property type="match status" value="2"/>
</dbReference>
<dbReference type="Pfam" id="PF00126">
    <property type="entry name" value="HTH_1"/>
    <property type="match status" value="1"/>
</dbReference>
<dbReference type="GO" id="GO:0003700">
    <property type="term" value="F:DNA-binding transcription factor activity"/>
    <property type="evidence" value="ECO:0007669"/>
    <property type="project" value="InterPro"/>
</dbReference>
<reference evidence="6 7" key="1">
    <citation type="submission" date="2019-02" db="EMBL/GenBank/DDBJ databases">
        <title>Deep-cultivation of Planctomycetes and their phenomic and genomic characterization uncovers novel biology.</title>
        <authorList>
            <person name="Wiegand S."/>
            <person name="Jogler M."/>
            <person name="Boedeker C."/>
            <person name="Pinto D."/>
            <person name="Vollmers J."/>
            <person name="Rivas-Marin E."/>
            <person name="Kohn T."/>
            <person name="Peeters S.H."/>
            <person name="Heuer A."/>
            <person name="Rast P."/>
            <person name="Oberbeckmann S."/>
            <person name="Bunk B."/>
            <person name="Jeske O."/>
            <person name="Meyerdierks A."/>
            <person name="Storesund J.E."/>
            <person name="Kallscheuer N."/>
            <person name="Luecker S."/>
            <person name="Lage O.M."/>
            <person name="Pohl T."/>
            <person name="Merkel B.J."/>
            <person name="Hornburger P."/>
            <person name="Mueller R.-W."/>
            <person name="Bruemmer F."/>
            <person name="Labrenz M."/>
            <person name="Spormann A.M."/>
            <person name="Op Den Camp H."/>
            <person name="Overmann J."/>
            <person name="Amann R."/>
            <person name="Jetten M.S.M."/>
            <person name="Mascher T."/>
            <person name="Medema M.H."/>
            <person name="Devos D.P."/>
            <person name="Kaster A.-K."/>
            <person name="Ovreas L."/>
            <person name="Rohde M."/>
            <person name="Galperin M.Y."/>
            <person name="Jogler C."/>
        </authorList>
    </citation>
    <scope>NUCLEOTIDE SEQUENCE [LARGE SCALE GENOMIC DNA]</scope>
    <source>
        <strain evidence="6 7">KOR42</strain>
    </source>
</reference>
<keyword evidence="7" id="KW-1185">Reference proteome</keyword>
<dbReference type="PROSITE" id="PS50931">
    <property type="entry name" value="HTH_LYSR"/>
    <property type="match status" value="1"/>
</dbReference>
<gene>
    <name evidence="6" type="primary">oxyR</name>
    <name evidence="6" type="ORF">KOR42_29190</name>
</gene>
<evidence type="ECO:0000256" key="4">
    <source>
        <dbReference type="ARBA" id="ARBA00023163"/>
    </source>
</evidence>
<sequence length="296" mass="33443">MELDQLRHFVSVARTQNFTQAANQCGMSQSTISRSVGRLEEELGQPVFDRQTRKVVLTDAGRILLPRAETILSLVDDLKREIQDDGETGRIRIGAIPTIAPYYLPKVLSRFNEQFPEATLVVQEDTTSVLLKQLADGAIDVAVLARPIDSRHLEIESLFEEELDLVMAADHPLQKKKNITISDLEGIPFVLLSEAHCLTGNVRSFCEQRAVCPLTIEKTSQLASVQELVSLNHGISLIPRMARQRDHDKSRAYRTLTDPKPTRVIAMAWNPYRFQSRLIETFKQHLRDFKADDAIS</sequence>
<evidence type="ECO:0000313" key="6">
    <source>
        <dbReference type="EMBL" id="TWT55291.1"/>
    </source>
</evidence>
<evidence type="ECO:0000256" key="3">
    <source>
        <dbReference type="ARBA" id="ARBA00023125"/>
    </source>
</evidence>
<dbReference type="AlphaFoldDB" id="A0A5C5WYX1"/>
<keyword evidence="4" id="KW-0804">Transcription</keyword>
<evidence type="ECO:0000256" key="1">
    <source>
        <dbReference type="ARBA" id="ARBA00009437"/>
    </source>
</evidence>